<name>H2XUU4_CIOIN</name>
<sequence length="58" mass="6797">MSTRSWSRNLFQWVGDQRNILRQKLNGHHPPATGFLLSLLSTKETQTKSKSKPFKVWQ</sequence>
<dbReference type="AlphaFoldDB" id="H2XUU4"/>
<dbReference type="EMBL" id="EAAA01002046">
    <property type="status" value="NOT_ANNOTATED_CDS"/>
    <property type="molecule type" value="Genomic_DNA"/>
</dbReference>
<proteinExistence type="predicted"/>
<dbReference type="HOGENOM" id="CLU_2978427_0_0_1"/>
<dbReference type="InParanoid" id="H2XUU4"/>
<dbReference type="Proteomes" id="UP000008144">
    <property type="component" value="Chromosome 5"/>
</dbReference>
<keyword evidence="2" id="KW-1185">Reference proteome</keyword>
<reference evidence="1" key="4">
    <citation type="submission" date="2025-09" db="UniProtKB">
        <authorList>
            <consortium name="Ensembl"/>
        </authorList>
    </citation>
    <scope>IDENTIFICATION</scope>
</reference>
<dbReference type="Ensembl" id="ENSCINT00000033269.1">
    <property type="protein sequence ID" value="ENSCINP00000033428.1"/>
    <property type="gene ID" value="ENSCING00000024399.1"/>
</dbReference>
<organism evidence="1 2">
    <name type="scientific">Ciona intestinalis</name>
    <name type="common">Transparent sea squirt</name>
    <name type="synonym">Ascidia intestinalis</name>
    <dbReference type="NCBI Taxonomy" id="7719"/>
    <lineage>
        <taxon>Eukaryota</taxon>
        <taxon>Metazoa</taxon>
        <taxon>Chordata</taxon>
        <taxon>Tunicata</taxon>
        <taxon>Ascidiacea</taxon>
        <taxon>Phlebobranchia</taxon>
        <taxon>Cionidae</taxon>
        <taxon>Ciona</taxon>
    </lineage>
</organism>
<protein>
    <submittedName>
        <fullName evidence="1">Uncharacterized protein</fullName>
    </submittedName>
</protein>
<evidence type="ECO:0000313" key="1">
    <source>
        <dbReference type="Ensembl" id="ENSCINP00000033428.1"/>
    </source>
</evidence>
<evidence type="ECO:0000313" key="2">
    <source>
        <dbReference type="Proteomes" id="UP000008144"/>
    </source>
</evidence>
<reference evidence="1" key="3">
    <citation type="submission" date="2025-08" db="UniProtKB">
        <authorList>
            <consortium name="Ensembl"/>
        </authorList>
    </citation>
    <scope>IDENTIFICATION</scope>
</reference>
<reference evidence="2" key="1">
    <citation type="journal article" date="2002" name="Science">
        <title>The draft genome of Ciona intestinalis: insights into chordate and vertebrate origins.</title>
        <authorList>
            <person name="Dehal P."/>
            <person name="Satou Y."/>
            <person name="Campbell R.K."/>
            <person name="Chapman J."/>
            <person name="Degnan B."/>
            <person name="De Tomaso A."/>
            <person name="Davidson B."/>
            <person name="Di Gregorio A."/>
            <person name="Gelpke M."/>
            <person name="Goodstein D.M."/>
            <person name="Harafuji N."/>
            <person name="Hastings K.E."/>
            <person name="Ho I."/>
            <person name="Hotta K."/>
            <person name="Huang W."/>
            <person name="Kawashima T."/>
            <person name="Lemaire P."/>
            <person name="Martinez D."/>
            <person name="Meinertzhagen I.A."/>
            <person name="Necula S."/>
            <person name="Nonaka M."/>
            <person name="Putnam N."/>
            <person name="Rash S."/>
            <person name="Saiga H."/>
            <person name="Satake M."/>
            <person name="Terry A."/>
            <person name="Yamada L."/>
            <person name="Wang H.G."/>
            <person name="Awazu S."/>
            <person name="Azumi K."/>
            <person name="Boore J."/>
            <person name="Branno M."/>
            <person name="Chin-Bow S."/>
            <person name="DeSantis R."/>
            <person name="Doyle S."/>
            <person name="Francino P."/>
            <person name="Keys D.N."/>
            <person name="Haga S."/>
            <person name="Hayashi H."/>
            <person name="Hino K."/>
            <person name="Imai K.S."/>
            <person name="Inaba K."/>
            <person name="Kano S."/>
            <person name="Kobayashi K."/>
            <person name="Kobayashi M."/>
            <person name="Lee B.I."/>
            <person name="Makabe K.W."/>
            <person name="Manohar C."/>
            <person name="Matassi G."/>
            <person name="Medina M."/>
            <person name="Mochizuki Y."/>
            <person name="Mount S."/>
            <person name="Morishita T."/>
            <person name="Miura S."/>
            <person name="Nakayama A."/>
            <person name="Nishizaka S."/>
            <person name="Nomoto H."/>
            <person name="Ohta F."/>
            <person name="Oishi K."/>
            <person name="Rigoutsos I."/>
            <person name="Sano M."/>
            <person name="Sasaki A."/>
            <person name="Sasakura Y."/>
            <person name="Shoguchi E."/>
            <person name="Shin-i T."/>
            <person name="Spagnuolo A."/>
            <person name="Stainier D."/>
            <person name="Suzuki M.M."/>
            <person name="Tassy O."/>
            <person name="Takatori N."/>
            <person name="Tokuoka M."/>
            <person name="Yagi K."/>
            <person name="Yoshizaki F."/>
            <person name="Wada S."/>
            <person name="Zhang C."/>
            <person name="Hyatt P.D."/>
            <person name="Larimer F."/>
            <person name="Detter C."/>
            <person name="Doggett N."/>
            <person name="Glavina T."/>
            <person name="Hawkins T."/>
            <person name="Richardson P."/>
            <person name="Lucas S."/>
            <person name="Kohara Y."/>
            <person name="Levine M."/>
            <person name="Satoh N."/>
            <person name="Rokhsar D.S."/>
        </authorList>
    </citation>
    <scope>NUCLEOTIDE SEQUENCE [LARGE SCALE GENOMIC DNA]</scope>
</reference>
<reference evidence="1" key="2">
    <citation type="journal article" date="2008" name="Genome Biol.">
        <title>Improved genome assembly and evidence-based global gene model set for the chordate Ciona intestinalis: new insight into intron and operon populations.</title>
        <authorList>
            <person name="Satou Y."/>
            <person name="Mineta K."/>
            <person name="Ogasawara M."/>
            <person name="Sasakura Y."/>
            <person name="Shoguchi E."/>
            <person name="Ueno K."/>
            <person name="Yamada L."/>
            <person name="Matsumoto J."/>
            <person name="Wasserscheid J."/>
            <person name="Dewar K."/>
            <person name="Wiley G.B."/>
            <person name="Macmil S.L."/>
            <person name="Roe B.A."/>
            <person name="Zeller R.W."/>
            <person name="Hastings K.E."/>
            <person name="Lemaire P."/>
            <person name="Lindquist E."/>
            <person name="Endo T."/>
            <person name="Hotta K."/>
            <person name="Inaba K."/>
        </authorList>
    </citation>
    <scope>NUCLEOTIDE SEQUENCE [LARGE SCALE GENOMIC DNA]</scope>
    <source>
        <strain evidence="1">wild type</strain>
    </source>
</reference>
<accession>H2XUU4</accession>